<sequence>MKEPFLFGGLTKLLFALTLSLSIAAMAVEAKPQVSIEHKTYSVDATTAKDLVRQMDQRGPNEFWAYTDWYVNWTGSCDLSVRITYTMPKHKNEAKLDPALRKSWKSFTDALKKHEEKHGAHGIQAAREIEETNCADGNAVIKKWSNQDNVLDKRTDHGKKEGVVLK</sequence>
<accession>A0A1G6WAX0</accession>
<evidence type="ECO:0000313" key="3">
    <source>
        <dbReference type="Proteomes" id="UP000199628"/>
    </source>
</evidence>
<dbReference type="Pfam" id="PF06037">
    <property type="entry name" value="DUF922"/>
    <property type="match status" value="1"/>
</dbReference>
<dbReference type="Proteomes" id="UP000199628">
    <property type="component" value="Unassembled WGS sequence"/>
</dbReference>
<dbReference type="InterPro" id="IPR010321">
    <property type="entry name" value="DUF922"/>
</dbReference>
<keyword evidence="3" id="KW-1185">Reference proteome</keyword>
<evidence type="ECO:0000313" key="2">
    <source>
        <dbReference type="EMBL" id="SDD63090.1"/>
    </source>
</evidence>
<organism evidence="2 3">
    <name type="scientific">Ruegeria marina</name>
    <dbReference type="NCBI Taxonomy" id="639004"/>
    <lineage>
        <taxon>Bacteria</taxon>
        <taxon>Pseudomonadati</taxon>
        <taxon>Pseudomonadota</taxon>
        <taxon>Alphaproteobacteria</taxon>
        <taxon>Rhodobacterales</taxon>
        <taxon>Roseobacteraceae</taxon>
        <taxon>Ruegeria</taxon>
    </lineage>
</organism>
<keyword evidence="1" id="KW-0732">Signal</keyword>
<dbReference type="EMBL" id="FMZV01000009">
    <property type="protein sequence ID" value="SDD63090.1"/>
    <property type="molecule type" value="Genomic_DNA"/>
</dbReference>
<dbReference type="AlphaFoldDB" id="A0A1G6WAX0"/>
<name>A0A1G6WAX0_9RHOB</name>
<proteinExistence type="predicted"/>
<protein>
    <recommendedName>
        <fullName evidence="4">DUF922 domain-containing protein</fullName>
    </recommendedName>
</protein>
<evidence type="ECO:0000256" key="1">
    <source>
        <dbReference type="SAM" id="SignalP"/>
    </source>
</evidence>
<feature type="signal peptide" evidence="1">
    <location>
        <begin position="1"/>
        <end position="27"/>
    </location>
</feature>
<evidence type="ECO:0008006" key="4">
    <source>
        <dbReference type="Google" id="ProtNLM"/>
    </source>
</evidence>
<reference evidence="3" key="1">
    <citation type="submission" date="2016-10" db="EMBL/GenBank/DDBJ databases">
        <authorList>
            <person name="Varghese N."/>
            <person name="Submissions S."/>
        </authorList>
    </citation>
    <scope>NUCLEOTIDE SEQUENCE [LARGE SCALE GENOMIC DNA]</scope>
    <source>
        <strain evidence="3">CGMCC 1.9108</strain>
    </source>
</reference>
<gene>
    <name evidence="2" type="ORF">SAMN04488239_10931</name>
</gene>
<feature type="chain" id="PRO_5011637609" description="DUF922 domain-containing protein" evidence="1">
    <location>
        <begin position="28"/>
        <end position="166"/>
    </location>
</feature>